<dbReference type="AlphaFoldDB" id="A0A511AIV4"/>
<comment type="caution">
    <text evidence="2">The sequence shown here is derived from an EMBL/GenBank/DDBJ whole genome shotgun (WGS) entry which is preliminary data.</text>
</comment>
<reference evidence="2 3" key="1">
    <citation type="submission" date="2019-07" db="EMBL/GenBank/DDBJ databases">
        <title>Whole genome shotgun sequence of Microbacterium aerolatum NBRC 103071.</title>
        <authorList>
            <person name="Hosoyama A."/>
            <person name="Uohara A."/>
            <person name="Ohji S."/>
            <person name="Ichikawa N."/>
        </authorList>
    </citation>
    <scope>NUCLEOTIDE SEQUENCE [LARGE SCALE GENOMIC DNA]</scope>
    <source>
        <strain evidence="2 3">NBRC 103071</strain>
    </source>
</reference>
<dbReference type="OrthoDB" id="5197650at2"/>
<dbReference type="EMBL" id="BJUW01000022">
    <property type="protein sequence ID" value="GEK87882.1"/>
    <property type="molecule type" value="Genomic_DNA"/>
</dbReference>
<gene>
    <name evidence="2" type="ORF">MAE01_30580</name>
</gene>
<organism evidence="2 3">
    <name type="scientific">Microbacterium aerolatum</name>
    <dbReference type="NCBI Taxonomy" id="153731"/>
    <lineage>
        <taxon>Bacteria</taxon>
        <taxon>Bacillati</taxon>
        <taxon>Actinomycetota</taxon>
        <taxon>Actinomycetes</taxon>
        <taxon>Micrococcales</taxon>
        <taxon>Microbacteriaceae</taxon>
        <taxon>Microbacterium</taxon>
    </lineage>
</organism>
<proteinExistence type="predicted"/>
<dbReference type="InterPro" id="IPR012312">
    <property type="entry name" value="Hemerythrin-like"/>
</dbReference>
<evidence type="ECO:0000313" key="3">
    <source>
        <dbReference type="Proteomes" id="UP000321225"/>
    </source>
</evidence>
<accession>A0A511AIV4</accession>
<evidence type="ECO:0000259" key="1">
    <source>
        <dbReference type="Pfam" id="PF01814"/>
    </source>
</evidence>
<name>A0A511AIV4_9MICO</name>
<dbReference type="RefSeq" id="WP_147040914.1">
    <property type="nucleotide sequence ID" value="NZ_BJUW01000022.1"/>
</dbReference>
<sequence length="215" mass="23274">MPCDASGMAEIHRWFKAGFGEGGILVEGVRDGDAAHAEVVAAHLDLLSAALHGHHEFEDANLWDRLSAQAPPCAVHVERMKVQHAQMLVHLDELDVALPAWRATGRATDATAVLGALTGINVALAAHLPDEEENIVPVMERELDQQDMVAASEHGRRAVPRGQTWQAMGAILAAQPDGGTSWLRKNLPAPVRLIWRVAGRPRYAASRRALVEGPR</sequence>
<protein>
    <recommendedName>
        <fullName evidence="1">Hemerythrin-like domain-containing protein</fullName>
    </recommendedName>
</protein>
<dbReference type="Gene3D" id="1.20.120.520">
    <property type="entry name" value="nmb1532 protein domain like"/>
    <property type="match status" value="1"/>
</dbReference>
<dbReference type="Proteomes" id="UP000321225">
    <property type="component" value="Unassembled WGS sequence"/>
</dbReference>
<keyword evidence="3" id="KW-1185">Reference proteome</keyword>
<evidence type="ECO:0000313" key="2">
    <source>
        <dbReference type="EMBL" id="GEK87882.1"/>
    </source>
</evidence>
<dbReference type="CDD" id="cd12108">
    <property type="entry name" value="Hr-like"/>
    <property type="match status" value="1"/>
</dbReference>
<dbReference type="Pfam" id="PF01814">
    <property type="entry name" value="Hemerythrin"/>
    <property type="match status" value="1"/>
</dbReference>
<feature type="domain" description="Hemerythrin-like" evidence="1">
    <location>
        <begin position="10"/>
        <end position="137"/>
    </location>
</feature>